<feature type="transmembrane region" description="Helical" evidence="1">
    <location>
        <begin position="29"/>
        <end position="53"/>
    </location>
</feature>
<name>A0A8V0ZDL2_CHICK</name>
<reference evidence="2" key="2">
    <citation type="submission" date="2025-08" db="UniProtKB">
        <authorList>
            <consortium name="Ensembl"/>
        </authorList>
    </citation>
    <scope>IDENTIFICATION</scope>
    <source>
        <strain evidence="2">broiler</strain>
    </source>
</reference>
<reference evidence="2" key="1">
    <citation type="submission" date="2020-11" db="EMBL/GenBank/DDBJ databases">
        <title>Gallus gallus (Chicken) genome, bGalGal1, GRCg7b, maternal haplotype autosomes + Z &amp; W.</title>
        <authorList>
            <person name="Warren W."/>
            <person name="Formenti G."/>
            <person name="Fedrigo O."/>
            <person name="Haase B."/>
            <person name="Mountcastle J."/>
            <person name="Balacco J."/>
            <person name="Tracey A."/>
            <person name="Schneider V."/>
            <person name="Okimoto R."/>
            <person name="Cheng H."/>
            <person name="Hawken R."/>
            <person name="Howe K."/>
            <person name="Jarvis E.D."/>
        </authorList>
    </citation>
    <scope>NUCLEOTIDE SEQUENCE [LARGE SCALE GENOMIC DNA]</scope>
    <source>
        <strain evidence="2">Broiler</strain>
    </source>
</reference>
<evidence type="ECO:0000313" key="2">
    <source>
        <dbReference type="Ensembl" id="ENSGALP00010028795.1"/>
    </source>
</evidence>
<protein>
    <submittedName>
        <fullName evidence="2">Synaptotagmin 7</fullName>
    </submittedName>
</protein>
<gene>
    <name evidence="2" type="primary">SYT7</name>
</gene>
<keyword evidence="3" id="KW-1185">Reference proteome</keyword>
<keyword evidence="1" id="KW-0472">Membrane</keyword>
<organism evidence="2 3">
    <name type="scientific">Gallus gallus</name>
    <name type="common">Chicken</name>
    <dbReference type="NCBI Taxonomy" id="9031"/>
    <lineage>
        <taxon>Eukaryota</taxon>
        <taxon>Metazoa</taxon>
        <taxon>Chordata</taxon>
        <taxon>Craniata</taxon>
        <taxon>Vertebrata</taxon>
        <taxon>Euteleostomi</taxon>
        <taxon>Archelosauria</taxon>
        <taxon>Archosauria</taxon>
        <taxon>Dinosauria</taxon>
        <taxon>Saurischia</taxon>
        <taxon>Theropoda</taxon>
        <taxon>Coelurosauria</taxon>
        <taxon>Aves</taxon>
        <taxon>Neognathae</taxon>
        <taxon>Galloanserae</taxon>
        <taxon>Galliformes</taxon>
        <taxon>Phasianidae</taxon>
        <taxon>Phasianinae</taxon>
        <taxon>Gallus</taxon>
    </lineage>
</organism>
<dbReference type="OrthoDB" id="270970at2759"/>
<proteinExistence type="predicted"/>
<dbReference type="AlphaFoldDB" id="A0A8V0ZDL2"/>
<keyword evidence="1" id="KW-1133">Transmembrane helix</keyword>
<sequence length="129" mass="14427">VVKAPRLHLPQKCGVGVEEPWPGGPSRDVVLVSAIITVSLSVTIVLCGICQWCQRRLGKRYKTSLETVGTPDSSRGRSEKKTINDLDRDFWNNNDNTVQQKWSSYPPKEFILNISPYAPYGDPRLSLKG</sequence>
<dbReference type="Ensembl" id="ENSGALT00010048721.1">
    <property type="protein sequence ID" value="ENSGALP00010028795.1"/>
    <property type="gene ID" value="ENSGALG00010020160.1"/>
</dbReference>
<dbReference type="Proteomes" id="UP000000539">
    <property type="component" value="Chromosome 5"/>
</dbReference>
<dbReference type="GeneTree" id="ENSGT00940000157180"/>
<reference evidence="2" key="3">
    <citation type="submission" date="2025-09" db="UniProtKB">
        <authorList>
            <consortium name="Ensembl"/>
        </authorList>
    </citation>
    <scope>IDENTIFICATION</scope>
    <source>
        <strain evidence="2">broiler</strain>
    </source>
</reference>
<keyword evidence="1" id="KW-0812">Transmembrane</keyword>
<accession>A0A8V0ZDL2</accession>
<evidence type="ECO:0000313" key="3">
    <source>
        <dbReference type="Proteomes" id="UP000000539"/>
    </source>
</evidence>
<evidence type="ECO:0000256" key="1">
    <source>
        <dbReference type="SAM" id="Phobius"/>
    </source>
</evidence>